<dbReference type="GO" id="GO:0031390">
    <property type="term" value="C:Ctf18 RFC-like complex"/>
    <property type="evidence" value="ECO:0007669"/>
    <property type="project" value="TreeGrafter"/>
</dbReference>
<gene>
    <name evidence="2" type="ORF">IM811_008955</name>
</gene>
<protein>
    <submittedName>
        <fullName evidence="2">Uncharacterized protein</fullName>
    </submittedName>
</protein>
<evidence type="ECO:0000313" key="2">
    <source>
        <dbReference type="EMBL" id="KAF9758011.1"/>
    </source>
</evidence>
<dbReference type="Gene3D" id="3.40.50.300">
    <property type="entry name" value="P-loop containing nucleotide triphosphate hydrolases"/>
    <property type="match status" value="1"/>
</dbReference>
<dbReference type="Proteomes" id="UP000616885">
    <property type="component" value="Unassembled WGS sequence"/>
</dbReference>
<dbReference type="GO" id="GO:0031389">
    <property type="term" value="C:Rad17 RFC-like complex"/>
    <property type="evidence" value="ECO:0007669"/>
    <property type="project" value="TreeGrafter"/>
</dbReference>
<dbReference type="GO" id="GO:0031391">
    <property type="term" value="C:Elg1 RFC-like complex"/>
    <property type="evidence" value="ECO:0007669"/>
    <property type="project" value="TreeGrafter"/>
</dbReference>
<dbReference type="InterPro" id="IPR050238">
    <property type="entry name" value="DNA_Rep/Repair_Clamp_Loader"/>
</dbReference>
<organism evidence="2 3">
    <name type="scientific">Bionectria ochroleuca</name>
    <name type="common">Gliocladium roseum</name>
    <dbReference type="NCBI Taxonomy" id="29856"/>
    <lineage>
        <taxon>Eukaryota</taxon>
        <taxon>Fungi</taxon>
        <taxon>Dikarya</taxon>
        <taxon>Ascomycota</taxon>
        <taxon>Pezizomycotina</taxon>
        <taxon>Sordariomycetes</taxon>
        <taxon>Hypocreomycetidae</taxon>
        <taxon>Hypocreales</taxon>
        <taxon>Bionectriaceae</taxon>
        <taxon>Clonostachys</taxon>
    </lineage>
</organism>
<feature type="region of interest" description="Disordered" evidence="1">
    <location>
        <begin position="86"/>
        <end position="105"/>
    </location>
</feature>
<dbReference type="AlphaFoldDB" id="A0A8H7NL00"/>
<accession>A0A8H7NL00</accession>
<reference evidence="2" key="1">
    <citation type="submission" date="2020-10" db="EMBL/GenBank/DDBJ databases">
        <title>High-Quality Genome Resource of Clonostachys rosea strain S41 by Oxford Nanopore Long-Read Sequencing.</title>
        <authorList>
            <person name="Wang H."/>
        </authorList>
    </citation>
    <scope>NUCLEOTIDE SEQUENCE</scope>
    <source>
        <strain evidence="2">S41</strain>
    </source>
</reference>
<dbReference type="InterPro" id="IPR027417">
    <property type="entry name" value="P-loop_NTPase"/>
</dbReference>
<dbReference type="EMBL" id="JADCTT010000002">
    <property type="protein sequence ID" value="KAF9758011.1"/>
    <property type="molecule type" value="Genomic_DNA"/>
</dbReference>
<dbReference type="GO" id="GO:0006281">
    <property type="term" value="P:DNA repair"/>
    <property type="evidence" value="ECO:0007669"/>
    <property type="project" value="TreeGrafter"/>
</dbReference>
<comment type="caution">
    <text evidence="2">The sequence shown here is derived from an EMBL/GenBank/DDBJ whole genome shotgun (WGS) entry which is preliminary data.</text>
</comment>
<dbReference type="GO" id="GO:0006261">
    <property type="term" value="P:DNA-templated DNA replication"/>
    <property type="evidence" value="ECO:0007669"/>
    <property type="project" value="TreeGrafter"/>
</dbReference>
<evidence type="ECO:0000313" key="3">
    <source>
        <dbReference type="Proteomes" id="UP000616885"/>
    </source>
</evidence>
<dbReference type="GO" id="GO:0003689">
    <property type="term" value="F:DNA clamp loader activity"/>
    <property type="evidence" value="ECO:0007669"/>
    <property type="project" value="TreeGrafter"/>
</dbReference>
<sequence length="105" mass="11701">MSDIENEMDVDVPAPSKDITFSSEVTKGKRTTANLPVEAEDSLPWVEKYRPTTLDDVSGHQDILATINKFVDTNRLPHLLLYGPRGRARRPRSWRSPAASTAPPT</sequence>
<name>A0A8H7NL00_BIOOC</name>
<feature type="compositionally biased region" description="Low complexity" evidence="1">
    <location>
        <begin position="94"/>
        <end position="105"/>
    </location>
</feature>
<evidence type="ECO:0000256" key="1">
    <source>
        <dbReference type="SAM" id="MobiDB-lite"/>
    </source>
</evidence>
<dbReference type="GO" id="GO:0005663">
    <property type="term" value="C:DNA replication factor C complex"/>
    <property type="evidence" value="ECO:0007669"/>
    <property type="project" value="TreeGrafter"/>
</dbReference>
<proteinExistence type="predicted"/>
<dbReference type="PANTHER" id="PTHR11669">
    <property type="entry name" value="REPLICATION FACTOR C / DNA POLYMERASE III GAMMA-TAU SUBUNIT"/>
    <property type="match status" value="1"/>
</dbReference>
<dbReference type="SUPFAM" id="SSF52540">
    <property type="entry name" value="P-loop containing nucleoside triphosphate hydrolases"/>
    <property type="match status" value="1"/>
</dbReference>
<dbReference type="PANTHER" id="PTHR11669:SF9">
    <property type="entry name" value="REPLICATION FACTOR C SUBUNIT 5"/>
    <property type="match status" value="1"/>
</dbReference>